<feature type="compositionally biased region" description="Basic residues" evidence="2">
    <location>
        <begin position="164"/>
        <end position="173"/>
    </location>
</feature>
<keyword evidence="4" id="KW-1185">Reference proteome</keyword>
<gene>
    <name evidence="3" type="ORF">J8273_1542</name>
</gene>
<feature type="coiled-coil region" evidence="1">
    <location>
        <begin position="7"/>
        <end position="54"/>
    </location>
</feature>
<reference evidence="3" key="1">
    <citation type="submission" date="2021-05" db="EMBL/GenBank/DDBJ databases">
        <title>A free-living protist that lacks canonical eukaryotic 1 DNA replication and segregation systems.</title>
        <authorList>
            <person name="Salas-Leiva D.E."/>
            <person name="Tromer E.C."/>
            <person name="Curtis B.A."/>
            <person name="Jerlstrom-Hultqvist J."/>
            <person name="Kolisko M."/>
            <person name="Yi Z."/>
            <person name="Salas-Leiva J.S."/>
            <person name="Gallot-Lavallee L."/>
            <person name="Kops G.J.P.L."/>
            <person name="Archibald J.M."/>
            <person name="Simpson A.G.B."/>
            <person name="Roger A.J."/>
        </authorList>
    </citation>
    <scope>NUCLEOTIDE SEQUENCE</scope>
    <source>
        <strain evidence="3">BICM</strain>
    </source>
</reference>
<protein>
    <submittedName>
        <fullName evidence="3">Uncharacterized protein</fullName>
    </submittedName>
</protein>
<evidence type="ECO:0000256" key="1">
    <source>
        <dbReference type="SAM" id="Coils"/>
    </source>
</evidence>
<proteinExistence type="predicted"/>
<evidence type="ECO:0000313" key="4">
    <source>
        <dbReference type="Proteomes" id="UP000717585"/>
    </source>
</evidence>
<name>A0A8J6BFR2_9EUKA</name>
<dbReference type="AlphaFoldDB" id="A0A8J6BFR2"/>
<accession>A0A8J6BFR2</accession>
<dbReference type="Proteomes" id="UP000717585">
    <property type="component" value="Unassembled WGS sequence"/>
</dbReference>
<keyword evidence="1" id="KW-0175">Coiled coil</keyword>
<dbReference type="EMBL" id="JAHDYR010000005">
    <property type="protein sequence ID" value="KAG9396537.1"/>
    <property type="molecule type" value="Genomic_DNA"/>
</dbReference>
<sequence length="173" mass="19665">MNTMQMNANQEEQLQNATASIQELMVTVQQLKQELATQEDQKRLEKTIKQLREESNVVWQRPASNTMKEETDFLENLYRTFKFGECSGYTVLSQIYLRHRVLWVKDHYGYLPSLQVATAGAAALAESPEMGPAEINAKVVLKTLAKNPHLKERKSESSNFHGAGKSKKGPKRL</sequence>
<organism evidence="3 4">
    <name type="scientific">Carpediemonas membranifera</name>
    <dbReference type="NCBI Taxonomy" id="201153"/>
    <lineage>
        <taxon>Eukaryota</taxon>
        <taxon>Metamonada</taxon>
        <taxon>Carpediemonas-like organisms</taxon>
        <taxon>Carpediemonas</taxon>
    </lineage>
</organism>
<feature type="region of interest" description="Disordered" evidence="2">
    <location>
        <begin position="148"/>
        <end position="173"/>
    </location>
</feature>
<evidence type="ECO:0000313" key="3">
    <source>
        <dbReference type="EMBL" id="KAG9396537.1"/>
    </source>
</evidence>
<evidence type="ECO:0000256" key="2">
    <source>
        <dbReference type="SAM" id="MobiDB-lite"/>
    </source>
</evidence>
<comment type="caution">
    <text evidence="3">The sequence shown here is derived from an EMBL/GenBank/DDBJ whole genome shotgun (WGS) entry which is preliminary data.</text>
</comment>